<dbReference type="Gene3D" id="3.30.1490.480">
    <property type="entry name" value="Endolytic murein transglycosylase"/>
    <property type="match status" value="1"/>
</dbReference>
<dbReference type="NCBIfam" id="TIGR00247">
    <property type="entry name" value="endolytic transglycosylase MltG"/>
    <property type="match status" value="1"/>
</dbReference>
<reference evidence="9" key="1">
    <citation type="submission" date="2015-07" db="EMBL/GenBank/DDBJ databases">
        <title>Fjat-14205 dsm 2895.</title>
        <authorList>
            <person name="Liu B."/>
            <person name="Wang J."/>
            <person name="Zhu Y."/>
            <person name="Liu G."/>
            <person name="Chen Q."/>
            <person name="Chen Z."/>
            <person name="Lan J."/>
            <person name="Che J."/>
            <person name="Ge C."/>
            <person name="Shi H."/>
            <person name="Pan Z."/>
            <person name="Liu X."/>
        </authorList>
    </citation>
    <scope>NUCLEOTIDE SEQUENCE [LARGE SCALE GENOMIC DNA]</scope>
    <source>
        <strain evidence="9">DSM 25560</strain>
    </source>
</reference>
<protein>
    <recommendedName>
        <fullName evidence="7">Endolytic murein transglycosylase</fullName>
        <ecNumber evidence="7">4.2.2.29</ecNumber>
    </recommendedName>
    <alternativeName>
        <fullName evidence="7">Peptidoglycan lytic transglycosylase</fullName>
    </alternativeName>
    <alternativeName>
        <fullName evidence="7">Peptidoglycan polymerization terminase</fullName>
    </alternativeName>
</protein>
<keyword evidence="4 7" id="KW-0472">Membrane</keyword>
<comment type="caution">
    <text evidence="8">The sequence shown here is derived from an EMBL/GenBank/DDBJ whole genome shotgun (WGS) entry which is preliminary data.</text>
</comment>
<evidence type="ECO:0000256" key="6">
    <source>
        <dbReference type="ARBA" id="ARBA00023316"/>
    </source>
</evidence>
<dbReference type="PANTHER" id="PTHR30518:SF2">
    <property type="entry name" value="ENDOLYTIC MUREIN TRANSGLYCOSYLASE"/>
    <property type="match status" value="1"/>
</dbReference>
<keyword evidence="6 7" id="KW-0961">Cell wall biogenesis/degradation</keyword>
<comment type="catalytic activity">
    <reaction evidence="7">
        <text>a peptidoglycan chain = a peptidoglycan chain with N-acetyl-1,6-anhydromuramyl-[peptide] at the reducing end + a peptidoglycan chain with N-acetylglucosamine at the non-reducing end.</text>
        <dbReference type="EC" id="4.2.2.29"/>
    </reaction>
</comment>
<dbReference type="HAMAP" id="MF_02065">
    <property type="entry name" value="MltG"/>
    <property type="match status" value="1"/>
</dbReference>
<dbReference type="Gene3D" id="3.30.160.60">
    <property type="entry name" value="Classic Zinc Finger"/>
    <property type="match status" value="1"/>
</dbReference>
<evidence type="ECO:0000256" key="1">
    <source>
        <dbReference type="ARBA" id="ARBA00022475"/>
    </source>
</evidence>
<feature type="site" description="Important for catalytic activity" evidence="7">
    <location>
        <position position="257"/>
    </location>
</feature>
<evidence type="ECO:0000313" key="8">
    <source>
        <dbReference type="EMBL" id="KOS69738.1"/>
    </source>
</evidence>
<sequence length="373" mass="42226">MKEKKQEMFEKMQERKTEVKKVRKIVAIIAVIFVLVIGIIGLIGYNYVSSALKPVDPDATKTIAVEVPIGSSLSSIAALLEEKGIIKDARVFKYYAKFNNESQFQAGNYDLTQAMTLDELIESLKTGKVYREPVFTMTIPEGFTLEQIGNVIEKKTSYTQKEFMDLVTSDEFVQQMMTNYPDLVTEAVLADTIRYDLEGYLYPATYSYFEENPSLESIVEEMVAAMNNVVKNYTDVLAEKQMTVHELLTFASLLEEEATAQTDRETIASVFYNRIDEGMPLQTDPTVLYALGSHKDRVLYEDLEVADPYNTYKNKGLPPGPIAGAGKTSIEATLNPSSTDYFYFLADKEGVNHFSKTYDEHLQKVEKYLRKAE</sequence>
<dbReference type="PANTHER" id="PTHR30518">
    <property type="entry name" value="ENDOLYTIC MUREIN TRANSGLYCOSYLASE"/>
    <property type="match status" value="1"/>
</dbReference>
<dbReference type="CDD" id="cd08010">
    <property type="entry name" value="MltG_like"/>
    <property type="match status" value="1"/>
</dbReference>
<dbReference type="InterPro" id="IPR003770">
    <property type="entry name" value="MLTG-like"/>
</dbReference>
<comment type="function">
    <text evidence="7">Functions as a peptidoglycan terminase that cleaves nascent peptidoglycan strands endolytically to terminate their elongation.</text>
</comment>
<dbReference type="EMBL" id="LGRV01000003">
    <property type="protein sequence ID" value="KOS69738.1"/>
    <property type="molecule type" value="Genomic_DNA"/>
</dbReference>
<evidence type="ECO:0000313" key="9">
    <source>
        <dbReference type="Proteomes" id="UP000050668"/>
    </source>
</evidence>
<comment type="subcellular location">
    <subcellularLocation>
        <location evidence="7">Cell membrane</location>
        <topology evidence="7">Single-pass membrane protein</topology>
    </subcellularLocation>
</comment>
<dbReference type="EC" id="4.2.2.29" evidence="7"/>
<keyword evidence="2 7" id="KW-0812">Transmembrane</keyword>
<accession>A0ABR5K486</accession>
<feature type="transmembrane region" description="Helical" evidence="7">
    <location>
        <begin position="25"/>
        <end position="48"/>
    </location>
</feature>
<proteinExistence type="inferred from homology"/>
<evidence type="ECO:0000256" key="4">
    <source>
        <dbReference type="ARBA" id="ARBA00023136"/>
    </source>
</evidence>
<evidence type="ECO:0000256" key="7">
    <source>
        <dbReference type="HAMAP-Rule" id="MF_02065"/>
    </source>
</evidence>
<dbReference type="Pfam" id="PF02618">
    <property type="entry name" value="YceG"/>
    <property type="match status" value="1"/>
</dbReference>
<comment type="similarity">
    <text evidence="7">Belongs to the transglycosylase MltG family.</text>
</comment>
<name>A0ABR5K486_9BACI</name>
<keyword evidence="1 7" id="KW-1003">Cell membrane</keyword>
<organism evidence="8 9">
    <name type="scientific">Lysinibacillus contaminans</name>
    <dbReference type="NCBI Taxonomy" id="1293441"/>
    <lineage>
        <taxon>Bacteria</taxon>
        <taxon>Bacillati</taxon>
        <taxon>Bacillota</taxon>
        <taxon>Bacilli</taxon>
        <taxon>Bacillales</taxon>
        <taxon>Bacillaceae</taxon>
        <taxon>Lysinibacillus</taxon>
    </lineage>
</organism>
<gene>
    <name evidence="7" type="primary">mltG</name>
    <name evidence="8" type="ORF">AEA09_04765</name>
</gene>
<dbReference type="Proteomes" id="UP000050668">
    <property type="component" value="Unassembled WGS sequence"/>
</dbReference>
<dbReference type="RefSeq" id="WP_053584611.1">
    <property type="nucleotide sequence ID" value="NZ_LGRV01000003.1"/>
</dbReference>
<keyword evidence="3 7" id="KW-1133">Transmembrane helix</keyword>
<keyword evidence="5 7" id="KW-0456">Lyase</keyword>
<evidence type="ECO:0000256" key="5">
    <source>
        <dbReference type="ARBA" id="ARBA00023239"/>
    </source>
</evidence>
<evidence type="ECO:0000256" key="3">
    <source>
        <dbReference type="ARBA" id="ARBA00022989"/>
    </source>
</evidence>
<evidence type="ECO:0000256" key="2">
    <source>
        <dbReference type="ARBA" id="ARBA00022692"/>
    </source>
</evidence>
<keyword evidence="9" id="KW-1185">Reference proteome</keyword>